<evidence type="ECO:0000256" key="1">
    <source>
        <dbReference type="ARBA" id="ARBA00004477"/>
    </source>
</evidence>
<feature type="region of interest" description="Disordered" evidence="8">
    <location>
        <begin position="204"/>
        <end position="229"/>
    </location>
</feature>
<feature type="transmembrane region" description="Helical" evidence="9">
    <location>
        <begin position="7"/>
        <end position="29"/>
    </location>
</feature>
<dbReference type="OrthoDB" id="301434at2759"/>
<evidence type="ECO:0000256" key="6">
    <source>
        <dbReference type="ARBA" id="ARBA00023136"/>
    </source>
</evidence>
<evidence type="ECO:0000259" key="10">
    <source>
        <dbReference type="Pfam" id="PF01569"/>
    </source>
</evidence>
<evidence type="ECO:0000256" key="7">
    <source>
        <dbReference type="ARBA" id="ARBA00038324"/>
    </source>
</evidence>
<comment type="similarity">
    <text evidence="7">Belongs to the type 2 lipid phosphate phosphatase family.</text>
</comment>
<dbReference type="STRING" id="1328759.A0A5C2RV44"/>
<comment type="subcellular location">
    <subcellularLocation>
        <location evidence="1">Endoplasmic reticulum membrane</location>
        <topology evidence="1">Multi-pass membrane protein</topology>
    </subcellularLocation>
</comment>
<evidence type="ECO:0000256" key="2">
    <source>
        <dbReference type="ARBA" id="ARBA00022692"/>
    </source>
</evidence>
<dbReference type="Pfam" id="PF01569">
    <property type="entry name" value="PAP2"/>
    <property type="match status" value="1"/>
</dbReference>
<dbReference type="PANTHER" id="PTHR14969:SF28">
    <property type="entry name" value="DIHYDROSPHINGOSINE 1-PHOSPHATE PHOSPHATASE LCB3-RELATED"/>
    <property type="match status" value="1"/>
</dbReference>
<reference evidence="11" key="1">
    <citation type="journal article" date="2018" name="Genome Biol. Evol.">
        <title>Genomics and development of Lentinus tigrinus, a white-rot wood-decaying mushroom with dimorphic fruiting bodies.</title>
        <authorList>
            <person name="Wu B."/>
            <person name="Xu Z."/>
            <person name="Knudson A."/>
            <person name="Carlson A."/>
            <person name="Chen N."/>
            <person name="Kovaka S."/>
            <person name="LaButti K."/>
            <person name="Lipzen A."/>
            <person name="Pennachio C."/>
            <person name="Riley R."/>
            <person name="Schakwitz W."/>
            <person name="Umezawa K."/>
            <person name="Ohm R.A."/>
            <person name="Grigoriev I.V."/>
            <person name="Nagy L.G."/>
            <person name="Gibbons J."/>
            <person name="Hibbett D."/>
        </authorList>
    </citation>
    <scope>NUCLEOTIDE SEQUENCE [LARGE SCALE GENOMIC DNA]</scope>
    <source>
        <strain evidence="11">ALCF2SS1-6</strain>
    </source>
</reference>
<keyword evidence="3" id="KW-0378">Hydrolase</keyword>
<keyword evidence="6 9" id="KW-0472">Membrane</keyword>
<evidence type="ECO:0000313" key="12">
    <source>
        <dbReference type="Proteomes" id="UP000313359"/>
    </source>
</evidence>
<dbReference type="Proteomes" id="UP000313359">
    <property type="component" value="Unassembled WGS sequence"/>
</dbReference>
<feature type="domain" description="Phosphatidic acid phosphatase type 2/haloperoxidase" evidence="10">
    <location>
        <begin position="20"/>
        <end position="86"/>
    </location>
</feature>
<name>A0A5C2RV44_9APHY</name>
<evidence type="ECO:0000256" key="3">
    <source>
        <dbReference type="ARBA" id="ARBA00022801"/>
    </source>
</evidence>
<evidence type="ECO:0000256" key="4">
    <source>
        <dbReference type="ARBA" id="ARBA00022824"/>
    </source>
</evidence>
<dbReference type="GO" id="GO:0005789">
    <property type="term" value="C:endoplasmic reticulum membrane"/>
    <property type="evidence" value="ECO:0007669"/>
    <property type="project" value="UniProtKB-SubCell"/>
</dbReference>
<proteinExistence type="inferred from homology"/>
<keyword evidence="2 9" id="KW-0812">Transmembrane</keyword>
<dbReference type="SUPFAM" id="SSF48317">
    <property type="entry name" value="Acid phosphatase/Vanadium-dependent haloperoxidase"/>
    <property type="match status" value="1"/>
</dbReference>
<dbReference type="GO" id="GO:0042392">
    <property type="term" value="F:sphingosine-1-phosphate phosphatase activity"/>
    <property type="evidence" value="ECO:0007669"/>
    <property type="project" value="TreeGrafter"/>
</dbReference>
<organism evidence="11 12">
    <name type="scientific">Lentinus tigrinus ALCF2SS1-6</name>
    <dbReference type="NCBI Taxonomy" id="1328759"/>
    <lineage>
        <taxon>Eukaryota</taxon>
        <taxon>Fungi</taxon>
        <taxon>Dikarya</taxon>
        <taxon>Basidiomycota</taxon>
        <taxon>Agaricomycotina</taxon>
        <taxon>Agaricomycetes</taxon>
        <taxon>Polyporales</taxon>
        <taxon>Polyporaceae</taxon>
        <taxon>Lentinus</taxon>
    </lineage>
</organism>
<dbReference type="EMBL" id="ML122294">
    <property type="protein sequence ID" value="RPD55563.1"/>
    <property type="molecule type" value="Genomic_DNA"/>
</dbReference>
<evidence type="ECO:0000256" key="8">
    <source>
        <dbReference type="SAM" id="MobiDB-lite"/>
    </source>
</evidence>
<dbReference type="AlphaFoldDB" id="A0A5C2RV44"/>
<protein>
    <recommendedName>
        <fullName evidence="10">Phosphatidic acid phosphatase type 2/haloperoxidase domain-containing protein</fullName>
    </recommendedName>
</protein>
<dbReference type="InterPro" id="IPR036938">
    <property type="entry name" value="PAP2/HPO_sf"/>
</dbReference>
<keyword evidence="12" id="KW-1185">Reference proteome</keyword>
<evidence type="ECO:0000256" key="5">
    <source>
        <dbReference type="ARBA" id="ARBA00022989"/>
    </source>
</evidence>
<evidence type="ECO:0000256" key="9">
    <source>
        <dbReference type="SAM" id="Phobius"/>
    </source>
</evidence>
<gene>
    <name evidence="11" type="ORF">L227DRAFT_579534</name>
</gene>
<accession>A0A5C2RV44</accession>
<sequence>MIMLPIFYFFGAPEFGGGSLLMLAIGVYVSSVLKDFCCSPRPFAPPVTRLTIGSHHLEYGFPPTHSTNSVSIALFFYYLLQRFLSHLLTLPHRRFYTPATDYPSVPPEKGLRPIPSVIDLPRMVELEVDGVGVANSARRNGTYGRMKQHGTGCAARQEMSEKGSGARDEVPPAAWGRSRNNGAAIGECLLGVWDVNLTRACWRPTSTRSAGSPFGGYRRSAKQDGSSTL</sequence>
<evidence type="ECO:0000313" key="11">
    <source>
        <dbReference type="EMBL" id="RPD55563.1"/>
    </source>
</evidence>
<keyword evidence="5 9" id="KW-1133">Transmembrane helix</keyword>
<dbReference type="PANTHER" id="PTHR14969">
    <property type="entry name" value="SPHINGOSINE-1-PHOSPHATE PHOSPHOHYDROLASE"/>
    <property type="match status" value="1"/>
</dbReference>
<dbReference type="InterPro" id="IPR000326">
    <property type="entry name" value="PAP2/HPO"/>
</dbReference>
<keyword evidence="4" id="KW-0256">Endoplasmic reticulum</keyword>